<sequence length="68" mass="8044">MDGFFMVWCEQGFDPKFKHESLDSAEREAKRLALNNPGKQFHVLQSYSTFEQPELVKRTVHDRNDIPF</sequence>
<proteinExistence type="predicted"/>
<accession>A0AB38YW31</accession>
<dbReference type="AlphaFoldDB" id="A0AB38YW31"/>
<reference evidence="1" key="1">
    <citation type="submission" date="2023-09" db="EMBL/GenBank/DDBJ databases">
        <title>Acinetobacter soli.</title>
        <authorList>
            <person name="Kim B."/>
            <person name="Kim D."/>
            <person name="Park D."/>
        </authorList>
    </citation>
    <scope>NUCLEOTIDE SEQUENCE</scope>
    <source>
        <strain evidence="1">2023.05</strain>
    </source>
</reference>
<name>A0AB38YW31_9GAMM</name>
<organism evidence="1 2">
    <name type="scientific">Acinetobacter soli</name>
    <dbReference type="NCBI Taxonomy" id="487316"/>
    <lineage>
        <taxon>Bacteria</taxon>
        <taxon>Pseudomonadati</taxon>
        <taxon>Pseudomonadota</taxon>
        <taxon>Gammaproteobacteria</taxon>
        <taxon>Moraxellales</taxon>
        <taxon>Moraxellaceae</taxon>
        <taxon>Acinetobacter</taxon>
    </lineage>
</organism>
<dbReference type="RefSeq" id="WP_104125196.1">
    <property type="nucleotide sequence ID" value="NZ_BKUB01000027.1"/>
</dbReference>
<dbReference type="Proteomes" id="UP001256400">
    <property type="component" value="Chromosome"/>
</dbReference>
<dbReference type="EMBL" id="CP134206">
    <property type="protein sequence ID" value="WND05618.1"/>
    <property type="molecule type" value="Genomic_DNA"/>
</dbReference>
<gene>
    <name evidence="1" type="ORF">RHP80_00120</name>
</gene>
<protein>
    <submittedName>
        <fullName evidence="1">Uncharacterized protein</fullName>
    </submittedName>
</protein>
<evidence type="ECO:0000313" key="2">
    <source>
        <dbReference type="Proteomes" id="UP001256400"/>
    </source>
</evidence>
<evidence type="ECO:0000313" key="1">
    <source>
        <dbReference type="EMBL" id="WND05618.1"/>
    </source>
</evidence>